<feature type="domain" description="WYL" evidence="2">
    <location>
        <begin position="139"/>
        <end position="204"/>
    </location>
</feature>
<reference evidence="3 4" key="1">
    <citation type="submission" date="2014-04" db="EMBL/GenBank/DDBJ databases">
        <title>Draft genome sequence of Bacillus azotoformans MEV2011, a (co-) denitrifying strain unable to grow in the presence of oxygen.</title>
        <authorList>
            <person name="Nielsen M."/>
            <person name="Schreiber L."/>
            <person name="Finster K."/>
            <person name="Schramm A."/>
        </authorList>
    </citation>
    <scope>NUCLEOTIDE SEQUENCE [LARGE SCALE GENOMIC DNA]</scope>
    <source>
        <strain evidence="3 4">MEV2011</strain>
    </source>
</reference>
<evidence type="ECO:0000259" key="1">
    <source>
        <dbReference type="Pfam" id="PF08279"/>
    </source>
</evidence>
<sequence>MSKIDNMMQILWMLNSGRKITAKQISEKLEINIRTVYRYIDALSASGVPIISDTGHNGGYTLLNNFIKSPLLFDVDEKTALLHAAVFAKEAGYFLGESLNRATSKLISYSNQEQERMIKQNLEGLEVISPIGKSSMDPILKKLEQGIVNESSVEIEYHTSREEQSKRRIVDPYGIIYWNNNWYVIAFCHLRNEIRSFRVGRIISIIQTNINFNRPQFFSASEFFMKNLISEVEDKQALMHLIVGGKTSALDDLCQHWFLGHHFKERTSKKVIFLLEEEALHAYVPFLLLPYGKSIEVIEPISLKQKIIEVLYELINYYQVETFTDGGCQ</sequence>
<gene>
    <name evidence="3" type="ORF">M670_03716</name>
</gene>
<dbReference type="Pfam" id="PF13280">
    <property type="entry name" value="WYL"/>
    <property type="match status" value="1"/>
</dbReference>
<proteinExistence type="predicted"/>
<dbReference type="PROSITE" id="PS52050">
    <property type="entry name" value="WYL"/>
    <property type="match status" value="1"/>
</dbReference>
<dbReference type="RefSeq" id="WP_003332678.1">
    <property type="nucleotide sequence ID" value="NZ_JJRY01000018.1"/>
</dbReference>
<protein>
    <submittedName>
        <fullName evidence="3">Putative transcriptional regulator</fullName>
    </submittedName>
</protein>
<accession>A0A072NJS9</accession>
<dbReference type="PANTHER" id="PTHR34580">
    <property type="match status" value="1"/>
</dbReference>
<dbReference type="EMBL" id="JJRY01000018">
    <property type="protein sequence ID" value="KEF37123.1"/>
    <property type="molecule type" value="Genomic_DNA"/>
</dbReference>
<dbReference type="PANTHER" id="PTHR34580:SF3">
    <property type="entry name" value="PROTEIN PAFB"/>
    <property type="match status" value="1"/>
</dbReference>
<dbReference type="AlphaFoldDB" id="A0A072NJS9"/>
<dbReference type="PATRIC" id="fig|1348973.3.peg.3595"/>
<dbReference type="Pfam" id="PF08279">
    <property type="entry name" value="HTH_11"/>
    <property type="match status" value="1"/>
</dbReference>
<dbReference type="InterPro" id="IPR051534">
    <property type="entry name" value="CBASS_pafABC_assoc_protein"/>
</dbReference>
<feature type="domain" description="Helix-turn-helix type 11" evidence="1">
    <location>
        <begin position="8"/>
        <end position="60"/>
    </location>
</feature>
<comment type="caution">
    <text evidence="3">The sequence shown here is derived from an EMBL/GenBank/DDBJ whole genome shotgun (WGS) entry which is preliminary data.</text>
</comment>
<dbReference type="Proteomes" id="UP000027936">
    <property type="component" value="Unassembled WGS sequence"/>
</dbReference>
<name>A0A072NJS9_SCHAZ</name>
<dbReference type="Gene3D" id="1.10.10.10">
    <property type="entry name" value="Winged helix-like DNA-binding domain superfamily/Winged helix DNA-binding domain"/>
    <property type="match status" value="1"/>
</dbReference>
<dbReference type="OrthoDB" id="9767131at2"/>
<evidence type="ECO:0000313" key="4">
    <source>
        <dbReference type="Proteomes" id="UP000027936"/>
    </source>
</evidence>
<dbReference type="InterPro" id="IPR036388">
    <property type="entry name" value="WH-like_DNA-bd_sf"/>
</dbReference>
<organism evidence="3 4">
    <name type="scientific">Schinkia azotoformans MEV2011</name>
    <dbReference type="NCBI Taxonomy" id="1348973"/>
    <lineage>
        <taxon>Bacteria</taxon>
        <taxon>Bacillati</taxon>
        <taxon>Bacillota</taxon>
        <taxon>Bacilli</taxon>
        <taxon>Bacillales</taxon>
        <taxon>Bacillaceae</taxon>
        <taxon>Calidifontibacillus/Schinkia group</taxon>
        <taxon>Schinkia</taxon>
    </lineage>
</organism>
<dbReference type="InterPro" id="IPR013196">
    <property type="entry name" value="HTH_11"/>
</dbReference>
<dbReference type="InterPro" id="IPR036390">
    <property type="entry name" value="WH_DNA-bd_sf"/>
</dbReference>
<dbReference type="SUPFAM" id="SSF46785">
    <property type="entry name" value="Winged helix' DNA-binding domain"/>
    <property type="match status" value="1"/>
</dbReference>
<dbReference type="InterPro" id="IPR026881">
    <property type="entry name" value="WYL_dom"/>
</dbReference>
<evidence type="ECO:0000313" key="3">
    <source>
        <dbReference type="EMBL" id="KEF37123.1"/>
    </source>
</evidence>
<evidence type="ECO:0000259" key="2">
    <source>
        <dbReference type="Pfam" id="PF13280"/>
    </source>
</evidence>